<protein>
    <submittedName>
        <fullName evidence="6">Crp/Fnr family transcriptional regulator</fullName>
    </submittedName>
</protein>
<dbReference type="InterPro" id="IPR018490">
    <property type="entry name" value="cNMP-bd_dom_sf"/>
</dbReference>
<keyword evidence="2" id="KW-0238">DNA-binding</keyword>
<evidence type="ECO:0000256" key="3">
    <source>
        <dbReference type="ARBA" id="ARBA00023163"/>
    </source>
</evidence>
<keyword evidence="7" id="KW-1185">Reference proteome</keyword>
<dbReference type="SUPFAM" id="SSF46785">
    <property type="entry name" value="Winged helix' DNA-binding domain"/>
    <property type="match status" value="1"/>
</dbReference>
<evidence type="ECO:0000256" key="2">
    <source>
        <dbReference type="ARBA" id="ARBA00023125"/>
    </source>
</evidence>
<feature type="domain" description="HTH crp-type" evidence="5">
    <location>
        <begin position="150"/>
        <end position="223"/>
    </location>
</feature>
<dbReference type="SUPFAM" id="SSF51206">
    <property type="entry name" value="cAMP-binding domain-like"/>
    <property type="match status" value="1"/>
</dbReference>
<dbReference type="InterPro" id="IPR012318">
    <property type="entry name" value="HTH_CRP"/>
</dbReference>
<dbReference type="PROSITE" id="PS51063">
    <property type="entry name" value="HTH_CRP_2"/>
    <property type="match status" value="1"/>
</dbReference>
<dbReference type="EMBL" id="CP042435">
    <property type="protein sequence ID" value="QEC70059.1"/>
    <property type="molecule type" value="Genomic_DNA"/>
</dbReference>
<sequence length="226" mass="25645">MYEEVKYIYLKSHPLFANAGEQLTKDATALMKVRTISKGENINYGEGAYSKIYLLIQGKIKLSDFSDSDDELIKDILTAPDIFGDLSLSNNKTVDEFAEALTANTVICCFNAADFKKLLQENPMMALSYANMVNNKLKKLESRHSDLVFCDAKARLIRFIKNWATTDGNRMGNKIVLNNYLTHSDIAAVIATSRQSVNVLFNELRDSGMLFYNRKKIELNDQFIRN</sequence>
<dbReference type="GO" id="GO:0006355">
    <property type="term" value="P:regulation of DNA-templated transcription"/>
    <property type="evidence" value="ECO:0007669"/>
    <property type="project" value="InterPro"/>
</dbReference>
<dbReference type="Gene3D" id="1.10.10.10">
    <property type="entry name" value="Winged helix-like DNA-binding domain superfamily/Winged helix DNA-binding domain"/>
    <property type="match status" value="1"/>
</dbReference>
<evidence type="ECO:0000256" key="1">
    <source>
        <dbReference type="ARBA" id="ARBA00023015"/>
    </source>
</evidence>
<evidence type="ECO:0000313" key="7">
    <source>
        <dbReference type="Proteomes" id="UP000321533"/>
    </source>
</evidence>
<dbReference type="Pfam" id="PF13545">
    <property type="entry name" value="HTH_Crp_2"/>
    <property type="match status" value="1"/>
</dbReference>
<organism evidence="6 7">
    <name type="scientific">Panacibacter ginsenosidivorans</name>
    <dbReference type="NCBI Taxonomy" id="1813871"/>
    <lineage>
        <taxon>Bacteria</taxon>
        <taxon>Pseudomonadati</taxon>
        <taxon>Bacteroidota</taxon>
        <taxon>Chitinophagia</taxon>
        <taxon>Chitinophagales</taxon>
        <taxon>Chitinophagaceae</taxon>
        <taxon>Panacibacter</taxon>
    </lineage>
</organism>
<dbReference type="SMART" id="SM00419">
    <property type="entry name" value="HTH_CRP"/>
    <property type="match status" value="1"/>
</dbReference>
<dbReference type="Gene3D" id="2.60.120.10">
    <property type="entry name" value="Jelly Rolls"/>
    <property type="match status" value="1"/>
</dbReference>
<dbReference type="GO" id="GO:0003677">
    <property type="term" value="F:DNA binding"/>
    <property type="evidence" value="ECO:0007669"/>
    <property type="project" value="UniProtKB-KW"/>
</dbReference>
<dbReference type="AlphaFoldDB" id="A0A5B8VFH0"/>
<keyword evidence="1" id="KW-0805">Transcription regulation</keyword>
<dbReference type="InterPro" id="IPR000595">
    <property type="entry name" value="cNMP-bd_dom"/>
</dbReference>
<evidence type="ECO:0000313" key="6">
    <source>
        <dbReference type="EMBL" id="QEC70059.1"/>
    </source>
</evidence>
<dbReference type="InterPro" id="IPR014710">
    <property type="entry name" value="RmlC-like_jellyroll"/>
</dbReference>
<feature type="domain" description="Cyclic nucleotide-binding" evidence="4">
    <location>
        <begin position="15"/>
        <end position="88"/>
    </location>
</feature>
<proteinExistence type="predicted"/>
<accession>A0A5B8VFH0</accession>
<dbReference type="InterPro" id="IPR036388">
    <property type="entry name" value="WH-like_DNA-bd_sf"/>
</dbReference>
<keyword evidence="3" id="KW-0804">Transcription</keyword>
<reference evidence="6 7" key="1">
    <citation type="journal article" date="2016" name="Int. J. Syst. Evol. Microbiol.">
        <title>Panacibacter ginsenosidivorans gen. nov., sp. nov., with ginsenoside converting activity isolated from soil of a ginseng field.</title>
        <authorList>
            <person name="Siddiqi M.Z."/>
            <person name="Muhammad Shafi S."/>
            <person name="Choi K.D."/>
            <person name="Im W.T."/>
        </authorList>
    </citation>
    <scope>NUCLEOTIDE SEQUENCE [LARGE SCALE GENOMIC DNA]</scope>
    <source>
        <strain evidence="6 7">Gsoil1550</strain>
    </source>
</reference>
<gene>
    <name evidence="6" type="ORF">FRZ67_23160</name>
</gene>
<evidence type="ECO:0000259" key="4">
    <source>
        <dbReference type="PROSITE" id="PS50042"/>
    </source>
</evidence>
<dbReference type="RefSeq" id="WP_147192935.1">
    <property type="nucleotide sequence ID" value="NZ_CP042435.1"/>
</dbReference>
<dbReference type="InterPro" id="IPR036390">
    <property type="entry name" value="WH_DNA-bd_sf"/>
</dbReference>
<dbReference type="OrthoDB" id="9788438at2"/>
<name>A0A5B8VFH0_9BACT</name>
<dbReference type="SMART" id="SM00100">
    <property type="entry name" value="cNMP"/>
    <property type="match status" value="1"/>
</dbReference>
<evidence type="ECO:0000259" key="5">
    <source>
        <dbReference type="PROSITE" id="PS51063"/>
    </source>
</evidence>
<dbReference type="PROSITE" id="PS50042">
    <property type="entry name" value="CNMP_BINDING_3"/>
    <property type="match status" value="1"/>
</dbReference>
<dbReference type="KEGG" id="pgin:FRZ67_23160"/>
<dbReference type="Pfam" id="PF00027">
    <property type="entry name" value="cNMP_binding"/>
    <property type="match status" value="1"/>
</dbReference>
<dbReference type="Proteomes" id="UP000321533">
    <property type="component" value="Chromosome"/>
</dbReference>
<dbReference type="CDD" id="cd00038">
    <property type="entry name" value="CAP_ED"/>
    <property type="match status" value="1"/>
</dbReference>